<dbReference type="InterPro" id="IPR000337">
    <property type="entry name" value="GPCR_3"/>
</dbReference>
<evidence type="ECO:0000256" key="4">
    <source>
        <dbReference type="ARBA" id="ARBA00023136"/>
    </source>
</evidence>
<evidence type="ECO:0000256" key="1">
    <source>
        <dbReference type="ARBA" id="ARBA00004141"/>
    </source>
</evidence>
<dbReference type="FunFam" id="3.40.50.2300:FF:000024">
    <property type="entry name" value="Vomeronasal 2, receptor 73"/>
    <property type="match status" value="1"/>
</dbReference>
<dbReference type="GO" id="GO:0004930">
    <property type="term" value="F:G protein-coupled receptor activity"/>
    <property type="evidence" value="ECO:0007669"/>
    <property type="project" value="InterPro"/>
</dbReference>
<organism evidence="8 9">
    <name type="scientific">Varanus komodoensis</name>
    <name type="common">Komodo dragon</name>
    <dbReference type="NCBI Taxonomy" id="61221"/>
    <lineage>
        <taxon>Eukaryota</taxon>
        <taxon>Metazoa</taxon>
        <taxon>Chordata</taxon>
        <taxon>Craniata</taxon>
        <taxon>Vertebrata</taxon>
        <taxon>Euteleostomi</taxon>
        <taxon>Lepidosauria</taxon>
        <taxon>Squamata</taxon>
        <taxon>Bifurcata</taxon>
        <taxon>Unidentata</taxon>
        <taxon>Episquamata</taxon>
        <taxon>Toxicofera</taxon>
        <taxon>Anguimorpha</taxon>
        <taxon>Paleoanguimorpha</taxon>
        <taxon>Varanoidea</taxon>
        <taxon>Varanidae</taxon>
        <taxon>Varanus</taxon>
    </lineage>
</organism>
<reference evidence="8" key="1">
    <citation type="submission" date="2025-08" db="UniProtKB">
        <authorList>
            <consortium name="Ensembl"/>
        </authorList>
    </citation>
    <scope>IDENTIFICATION</scope>
</reference>
<keyword evidence="3" id="KW-1133">Transmembrane helix</keyword>
<keyword evidence="2" id="KW-0812">Transmembrane</keyword>
<dbReference type="Gene3D" id="3.40.50.2300">
    <property type="match status" value="2"/>
</dbReference>
<evidence type="ECO:0000259" key="7">
    <source>
        <dbReference type="Pfam" id="PF01094"/>
    </source>
</evidence>
<dbReference type="InterPro" id="IPR000068">
    <property type="entry name" value="GPCR_3_Ca_sens_rcpt-rel"/>
</dbReference>
<feature type="domain" description="Receptor ligand binding region" evidence="7">
    <location>
        <begin position="38"/>
        <end position="395"/>
    </location>
</feature>
<dbReference type="PANTHER" id="PTHR24061">
    <property type="entry name" value="CALCIUM-SENSING RECEPTOR-RELATED"/>
    <property type="match status" value="1"/>
</dbReference>
<name>A0A8D2ISG0_VARKO</name>
<dbReference type="GO" id="GO:0005886">
    <property type="term" value="C:plasma membrane"/>
    <property type="evidence" value="ECO:0007669"/>
    <property type="project" value="TreeGrafter"/>
</dbReference>
<keyword evidence="5" id="KW-0675">Receptor</keyword>
<dbReference type="OMA" id="MAKNEIC"/>
<keyword evidence="6" id="KW-0325">Glycoprotein</keyword>
<protein>
    <recommendedName>
        <fullName evidence="7">Receptor ligand binding region domain-containing protein</fullName>
    </recommendedName>
</protein>
<dbReference type="SUPFAM" id="SSF53822">
    <property type="entry name" value="Periplasmic binding protein-like I"/>
    <property type="match status" value="1"/>
</dbReference>
<reference evidence="8" key="2">
    <citation type="submission" date="2025-09" db="UniProtKB">
        <authorList>
            <consortium name="Ensembl"/>
        </authorList>
    </citation>
    <scope>IDENTIFICATION</scope>
</reference>
<accession>A0A8D2ISG0</accession>
<evidence type="ECO:0000256" key="3">
    <source>
        <dbReference type="ARBA" id="ARBA00022989"/>
    </source>
</evidence>
<evidence type="ECO:0000256" key="2">
    <source>
        <dbReference type="ARBA" id="ARBA00022692"/>
    </source>
</evidence>
<keyword evidence="9" id="KW-1185">Reference proteome</keyword>
<evidence type="ECO:0000256" key="6">
    <source>
        <dbReference type="ARBA" id="ARBA00023180"/>
    </source>
</evidence>
<comment type="subcellular location">
    <subcellularLocation>
        <location evidence="1">Membrane</location>
        <topology evidence="1">Multi-pass membrane protein</topology>
    </subcellularLocation>
</comment>
<dbReference type="Ensembl" id="ENSVKKT00000001765.1">
    <property type="protein sequence ID" value="ENSVKKP00000001706.1"/>
    <property type="gene ID" value="ENSVKKG00000001407.1"/>
</dbReference>
<dbReference type="PRINTS" id="PR00248">
    <property type="entry name" value="GPCRMGR"/>
</dbReference>
<sequence length="420" mass="47770">MLEPDPINTCSNAFSSGLISKSFNVNAFSVPKNYQHVLALAFAVKQINENPHILPNISLGFHILNSYYSAKMTFKATLNLLSTQHSFVPNYKCHGKNVLAVIGGCLSEISANVAILSSIWKTPQVSCMHGGKDQFPFLYQMVPNEAQQYKGVVRLLGHFRWTWIGLCAVDDDKGQRFLQTMVPMLAQNLICDAFIVRIPKWDYVEQVIAMMLRHWKSYNTVIESKANVVFVYGEPPSFPMLSMLLFLAPFLDLPPLSKVWIVTSHWDFASHALQKMWDMQTFHGSISFSVHASQPLGLQMFMQAVRPSWTKEDGFIQDFWQQAFICLLKLSDGWEEGREICSGDEKLESLPGTFFEMKMTGHSYNIYNAAYAVACALHAIYETSSKHRRLAERDSPVNPNVEPWQVRTFKHILTKRVVTL</sequence>
<keyword evidence="4" id="KW-0472">Membrane</keyword>
<evidence type="ECO:0000313" key="8">
    <source>
        <dbReference type="Ensembl" id="ENSVKKP00000001706.1"/>
    </source>
</evidence>
<dbReference type="Pfam" id="PF01094">
    <property type="entry name" value="ANF_receptor"/>
    <property type="match status" value="1"/>
</dbReference>
<dbReference type="Proteomes" id="UP000694545">
    <property type="component" value="Unplaced"/>
</dbReference>
<evidence type="ECO:0000256" key="5">
    <source>
        <dbReference type="ARBA" id="ARBA00023170"/>
    </source>
</evidence>
<proteinExistence type="predicted"/>
<dbReference type="PANTHER" id="PTHR24061:SF599">
    <property type="entry name" value="G-PROTEIN COUPLED RECEPTORS FAMILY 3 PROFILE DOMAIN-CONTAINING PROTEIN"/>
    <property type="match status" value="1"/>
</dbReference>
<evidence type="ECO:0000313" key="9">
    <source>
        <dbReference type="Proteomes" id="UP000694545"/>
    </source>
</evidence>
<dbReference type="InterPro" id="IPR001828">
    <property type="entry name" value="ANF_lig-bd_rcpt"/>
</dbReference>
<dbReference type="AlphaFoldDB" id="A0A8D2ISG0"/>
<dbReference type="InterPro" id="IPR028082">
    <property type="entry name" value="Peripla_BP_I"/>
</dbReference>